<keyword evidence="4" id="KW-1185">Reference proteome</keyword>
<dbReference type="Pfam" id="PF00069">
    <property type="entry name" value="Pkinase"/>
    <property type="match status" value="1"/>
</dbReference>
<dbReference type="SMART" id="SM00220">
    <property type="entry name" value="S_TKc"/>
    <property type="match status" value="1"/>
</dbReference>
<dbReference type="AlphaFoldDB" id="A0A8K0S264"/>
<gene>
    <name evidence="3" type="ORF">BKA59DRAFT_528301</name>
</gene>
<feature type="compositionally biased region" description="Polar residues" evidence="1">
    <location>
        <begin position="532"/>
        <end position="555"/>
    </location>
</feature>
<name>A0A8K0S264_9HYPO</name>
<dbReference type="SUPFAM" id="SSF56112">
    <property type="entry name" value="Protein kinase-like (PK-like)"/>
    <property type="match status" value="1"/>
</dbReference>
<sequence length="838" mass="94825">MASLSAHASQGSPTHNERHEDFIEFVSRNSQMGLDGHDRKAPFISPAETEAWWRQRGENRIPRALERSIQARPSTILTGYITIFSILVYIRRTCLIPTFIRHGFQDKQLPILNPACFGDDPTQIDMMREFCSSQWRFCPVVFSNNSPMDQRNIDARQILPIRSEKIIESKAQNSKSLIRVITLYDGCYDASWSPTGVVVFKEYRKEVFRRSWTREFNAFVSIDSCEHIVQYLGSFEQNNRCIIILEHASGGSLLHLFNQDVRPTTPEQRMHFWRGLMGLTKAINTIQNLGGGPRDQRTGFAHRDINPANILVFPGEGGMFSPGFKMKLADFDTAISIHRIGDKPFTYQDNDGNRTYCAPEASRIYKEQERDLKQVHVASDIWSLGCVVSESIIWVSGGMAAIERAVIDRNTEIKEFYPTMVGSGFDQGFHNCSVLLCCVFSAHRTALENLQGVSSLSVGVSRLVELGMLVSIEKRNDPMVLWNKFDSLYNQLSAGTLQTNIKEYRNMVPKQTPRTPTIQTDPILDDWDENHQSPLGTRRPTSNHWAPQSPHGFSTSLHQENRFAQQNPTIHATGNGGQSSIPHRHSANSTVGQNGFHSPVSAQVTPLERAAPGFLSPSPTPTKPTSMYGTTTVDDAFRHRQNKGRRDALNGYLKFRRRMTPRHFIILIDDSESMRIMFGEVLKVVEVFVWLVKDFDSLGVDVRFASNPKKGHTRTFLRPSTEKLMGPVRQLFNKNEADQYCNMKLVLNKIFADDKIVDPKCPTSVLVLTDGVWEGGPIQDSGVEKSISQVIEQMDEKGVSDTDFTFQFVRFGNNLDGLARLKYLDDEAVFESSKRQKV</sequence>
<dbReference type="Proteomes" id="UP000813427">
    <property type="component" value="Unassembled WGS sequence"/>
</dbReference>
<protein>
    <recommendedName>
        <fullName evidence="2">Protein kinase domain-containing protein</fullName>
    </recommendedName>
</protein>
<dbReference type="EMBL" id="JAGPXF010000004">
    <property type="protein sequence ID" value="KAH7246474.1"/>
    <property type="molecule type" value="Genomic_DNA"/>
</dbReference>
<evidence type="ECO:0000313" key="4">
    <source>
        <dbReference type="Proteomes" id="UP000813427"/>
    </source>
</evidence>
<dbReference type="GO" id="GO:0004674">
    <property type="term" value="F:protein serine/threonine kinase activity"/>
    <property type="evidence" value="ECO:0007669"/>
    <property type="project" value="TreeGrafter"/>
</dbReference>
<dbReference type="GO" id="GO:0005524">
    <property type="term" value="F:ATP binding"/>
    <property type="evidence" value="ECO:0007669"/>
    <property type="project" value="InterPro"/>
</dbReference>
<dbReference type="InterPro" id="IPR000719">
    <property type="entry name" value="Prot_kinase_dom"/>
</dbReference>
<comment type="caution">
    <text evidence="3">The sequence shown here is derived from an EMBL/GenBank/DDBJ whole genome shotgun (WGS) entry which is preliminary data.</text>
</comment>
<reference evidence="3" key="1">
    <citation type="journal article" date="2021" name="Nat. Commun.">
        <title>Genetic determinants of endophytism in the Arabidopsis root mycobiome.</title>
        <authorList>
            <person name="Mesny F."/>
            <person name="Miyauchi S."/>
            <person name="Thiergart T."/>
            <person name="Pickel B."/>
            <person name="Atanasova L."/>
            <person name="Karlsson M."/>
            <person name="Huettel B."/>
            <person name="Barry K.W."/>
            <person name="Haridas S."/>
            <person name="Chen C."/>
            <person name="Bauer D."/>
            <person name="Andreopoulos W."/>
            <person name="Pangilinan J."/>
            <person name="LaButti K."/>
            <person name="Riley R."/>
            <person name="Lipzen A."/>
            <person name="Clum A."/>
            <person name="Drula E."/>
            <person name="Henrissat B."/>
            <person name="Kohler A."/>
            <person name="Grigoriev I.V."/>
            <person name="Martin F.M."/>
            <person name="Hacquard S."/>
        </authorList>
    </citation>
    <scope>NUCLEOTIDE SEQUENCE</scope>
    <source>
        <strain evidence="3">MPI-SDFR-AT-0068</strain>
    </source>
</reference>
<evidence type="ECO:0000313" key="3">
    <source>
        <dbReference type="EMBL" id="KAH7246474.1"/>
    </source>
</evidence>
<dbReference type="CDD" id="cd00180">
    <property type="entry name" value="PKc"/>
    <property type="match status" value="1"/>
</dbReference>
<dbReference type="SUPFAM" id="SSF53300">
    <property type="entry name" value="vWA-like"/>
    <property type="match status" value="1"/>
</dbReference>
<feature type="domain" description="Protein kinase" evidence="2">
    <location>
        <begin position="164"/>
        <end position="489"/>
    </location>
</feature>
<proteinExistence type="predicted"/>
<evidence type="ECO:0000259" key="2">
    <source>
        <dbReference type="PROSITE" id="PS50011"/>
    </source>
</evidence>
<evidence type="ECO:0000256" key="1">
    <source>
        <dbReference type="SAM" id="MobiDB-lite"/>
    </source>
</evidence>
<feature type="region of interest" description="Disordered" evidence="1">
    <location>
        <begin position="568"/>
        <end position="642"/>
    </location>
</feature>
<dbReference type="InterPro" id="IPR036465">
    <property type="entry name" value="vWFA_dom_sf"/>
</dbReference>
<dbReference type="Gene3D" id="1.10.510.10">
    <property type="entry name" value="Transferase(Phosphotransferase) domain 1"/>
    <property type="match status" value="1"/>
</dbReference>
<dbReference type="PROSITE" id="PS50011">
    <property type="entry name" value="PROTEIN_KINASE_DOM"/>
    <property type="match status" value="1"/>
</dbReference>
<organism evidence="3 4">
    <name type="scientific">Fusarium tricinctum</name>
    <dbReference type="NCBI Taxonomy" id="61284"/>
    <lineage>
        <taxon>Eukaryota</taxon>
        <taxon>Fungi</taxon>
        <taxon>Dikarya</taxon>
        <taxon>Ascomycota</taxon>
        <taxon>Pezizomycotina</taxon>
        <taxon>Sordariomycetes</taxon>
        <taxon>Hypocreomycetidae</taxon>
        <taxon>Hypocreales</taxon>
        <taxon>Nectriaceae</taxon>
        <taxon>Fusarium</taxon>
        <taxon>Fusarium tricinctum species complex</taxon>
    </lineage>
</organism>
<feature type="compositionally biased region" description="Polar residues" evidence="1">
    <location>
        <begin position="587"/>
        <end position="604"/>
    </location>
</feature>
<accession>A0A8K0S264</accession>
<dbReference type="PANTHER" id="PTHR24359">
    <property type="entry name" value="SERINE/THREONINE-PROTEIN KINASE SBK1"/>
    <property type="match status" value="1"/>
</dbReference>
<dbReference type="OrthoDB" id="9992527at2759"/>
<feature type="region of interest" description="Disordered" evidence="1">
    <location>
        <begin position="511"/>
        <end position="555"/>
    </location>
</feature>
<dbReference type="InterPro" id="IPR011009">
    <property type="entry name" value="Kinase-like_dom_sf"/>
</dbReference>
<dbReference type="PANTHER" id="PTHR24359:SF1">
    <property type="entry name" value="INHIBITOR OF NUCLEAR FACTOR KAPPA-B KINASE EPSILON SUBUNIT HOMOLOG 1-RELATED"/>
    <property type="match status" value="1"/>
</dbReference>